<dbReference type="PROSITE" id="PS51144">
    <property type="entry name" value="ALPHA_CA_2"/>
    <property type="match status" value="1"/>
</dbReference>
<dbReference type="Gene3D" id="3.10.200.10">
    <property type="entry name" value="Alpha carbonic anhydrase"/>
    <property type="match status" value="1"/>
</dbReference>
<keyword evidence="9" id="KW-1133">Transmembrane helix</keyword>
<sequence length="250" mass="27928">PDCWSTCFPDCAGSNQSPIDLDDGSATLFGVFDPPMITGPDKLDMIAENIGHSVKFTTKDSDRMTFSGVGLNSTFVLEQFHFHWGSHDNKGSEHTLNGEAFPMEMHAVTYNSKYASFDAAATQSDGLAVFAFFFEVIVLITIDRKMKIIVKFTDDSQTVRVFPVEGLLSNFGGTFFRYSGSLTTPGCTEGITWTTFVEPTIAISPKQMLVFRHVKTVNENVRGKKRHMYNNFRETEPLNDRVLYKGTITI</sequence>
<dbReference type="InterPro" id="IPR023561">
    <property type="entry name" value="Carbonic_anhydrase_a-class"/>
</dbReference>
<name>R7U704_CAPTE</name>
<keyword evidence="9" id="KW-0812">Transmembrane</keyword>
<evidence type="ECO:0000313" key="13">
    <source>
        <dbReference type="Proteomes" id="UP000014760"/>
    </source>
</evidence>
<dbReference type="EnsemblMetazoa" id="CapteT108489">
    <property type="protein sequence ID" value="CapteP108489"/>
    <property type="gene ID" value="CapteG108489"/>
</dbReference>
<dbReference type="SMART" id="SM01057">
    <property type="entry name" value="Carb_anhydrase"/>
    <property type="match status" value="1"/>
</dbReference>
<dbReference type="HOGENOM" id="CLU_039326_2_0_1"/>
<feature type="domain" description="Alpha-carbonic anhydrase" evidence="10">
    <location>
        <begin position="1"/>
        <end position="247"/>
    </location>
</feature>
<evidence type="ECO:0000256" key="9">
    <source>
        <dbReference type="SAM" id="Phobius"/>
    </source>
</evidence>
<gene>
    <name evidence="11" type="ORF">CAPTEDRAFT_108489</name>
</gene>
<evidence type="ECO:0000256" key="4">
    <source>
        <dbReference type="ARBA" id="ARBA00022723"/>
    </source>
</evidence>
<reference evidence="12" key="3">
    <citation type="submission" date="2015-06" db="UniProtKB">
        <authorList>
            <consortium name="EnsemblMetazoa"/>
        </authorList>
    </citation>
    <scope>IDENTIFICATION</scope>
</reference>
<evidence type="ECO:0000256" key="3">
    <source>
        <dbReference type="ARBA" id="ARBA00012925"/>
    </source>
</evidence>
<dbReference type="EMBL" id="AMQN01001915">
    <property type="status" value="NOT_ANNOTATED_CDS"/>
    <property type="molecule type" value="Genomic_DNA"/>
</dbReference>
<keyword evidence="4 8" id="KW-0479">Metal-binding</keyword>
<dbReference type="Proteomes" id="UP000014760">
    <property type="component" value="Unassembled WGS sequence"/>
</dbReference>
<keyword evidence="9" id="KW-0472">Membrane</keyword>
<dbReference type="EMBL" id="KB306824">
    <property type="protein sequence ID" value="ELT99446.1"/>
    <property type="molecule type" value="Genomic_DNA"/>
</dbReference>
<dbReference type="Pfam" id="PF00194">
    <property type="entry name" value="Carb_anhydrase"/>
    <property type="match status" value="1"/>
</dbReference>
<dbReference type="PANTHER" id="PTHR18952">
    <property type="entry name" value="CARBONIC ANHYDRASE"/>
    <property type="match status" value="1"/>
</dbReference>
<dbReference type="InterPro" id="IPR001148">
    <property type="entry name" value="CA_dom"/>
</dbReference>
<keyword evidence="5 8" id="KW-0862">Zinc</keyword>
<feature type="non-terminal residue" evidence="11">
    <location>
        <position position="1"/>
    </location>
</feature>
<evidence type="ECO:0000256" key="7">
    <source>
        <dbReference type="ARBA" id="ARBA00048348"/>
    </source>
</evidence>
<evidence type="ECO:0000256" key="8">
    <source>
        <dbReference type="RuleBase" id="RU367011"/>
    </source>
</evidence>
<feature type="transmembrane region" description="Helical" evidence="9">
    <location>
        <begin position="126"/>
        <end position="142"/>
    </location>
</feature>
<keyword evidence="6 8" id="KW-0456">Lyase</keyword>
<dbReference type="InterPro" id="IPR036398">
    <property type="entry name" value="CA_dom_sf"/>
</dbReference>
<reference evidence="11 13" key="2">
    <citation type="journal article" date="2013" name="Nature">
        <title>Insights into bilaterian evolution from three spiralian genomes.</title>
        <authorList>
            <person name="Simakov O."/>
            <person name="Marletaz F."/>
            <person name="Cho S.J."/>
            <person name="Edsinger-Gonzales E."/>
            <person name="Havlak P."/>
            <person name="Hellsten U."/>
            <person name="Kuo D.H."/>
            <person name="Larsson T."/>
            <person name="Lv J."/>
            <person name="Arendt D."/>
            <person name="Savage R."/>
            <person name="Osoegawa K."/>
            <person name="de Jong P."/>
            <person name="Grimwood J."/>
            <person name="Chapman J.A."/>
            <person name="Shapiro H."/>
            <person name="Aerts A."/>
            <person name="Otillar R.P."/>
            <person name="Terry A.Y."/>
            <person name="Boore J.L."/>
            <person name="Grigoriev I.V."/>
            <person name="Lindberg D.R."/>
            <person name="Seaver E.C."/>
            <person name="Weisblat D.A."/>
            <person name="Putnam N.H."/>
            <person name="Rokhsar D.S."/>
        </authorList>
    </citation>
    <scope>NUCLEOTIDE SEQUENCE</scope>
    <source>
        <strain evidence="11 13">I ESC-2004</strain>
    </source>
</reference>
<evidence type="ECO:0000256" key="1">
    <source>
        <dbReference type="ARBA" id="ARBA00002904"/>
    </source>
</evidence>
<dbReference type="FunCoup" id="R7U704">
    <property type="interactions" value="47"/>
</dbReference>
<comment type="catalytic activity">
    <reaction evidence="7 8">
        <text>hydrogencarbonate + H(+) = CO2 + H2O</text>
        <dbReference type="Rhea" id="RHEA:10748"/>
        <dbReference type="ChEBI" id="CHEBI:15377"/>
        <dbReference type="ChEBI" id="CHEBI:15378"/>
        <dbReference type="ChEBI" id="CHEBI:16526"/>
        <dbReference type="ChEBI" id="CHEBI:17544"/>
        <dbReference type="EC" id="4.2.1.1"/>
    </reaction>
</comment>
<evidence type="ECO:0000313" key="12">
    <source>
        <dbReference type="EnsemblMetazoa" id="CapteP108489"/>
    </source>
</evidence>
<dbReference type="EC" id="4.2.1.1" evidence="3 8"/>
<dbReference type="GO" id="GO:0008270">
    <property type="term" value="F:zinc ion binding"/>
    <property type="evidence" value="ECO:0007669"/>
    <property type="project" value="UniProtKB-UniRule"/>
</dbReference>
<dbReference type="PROSITE" id="PS00162">
    <property type="entry name" value="ALPHA_CA_1"/>
    <property type="match status" value="1"/>
</dbReference>
<evidence type="ECO:0000256" key="5">
    <source>
        <dbReference type="ARBA" id="ARBA00022833"/>
    </source>
</evidence>
<dbReference type="PANTHER" id="PTHR18952:SF265">
    <property type="entry name" value="CARBONIC ANHYDRASE"/>
    <property type="match status" value="1"/>
</dbReference>
<dbReference type="OrthoDB" id="429145at2759"/>
<dbReference type="AlphaFoldDB" id="R7U704"/>
<evidence type="ECO:0000313" key="11">
    <source>
        <dbReference type="EMBL" id="ELT99446.1"/>
    </source>
</evidence>
<organism evidence="11">
    <name type="scientific">Capitella teleta</name>
    <name type="common">Polychaete worm</name>
    <dbReference type="NCBI Taxonomy" id="283909"/>
    <lineage>
        <taxon>Eukaryota</taxon>
        <taxon>Metazoa</taxon>
        <taxon>Spiralia</taxon>
        <taxon>Lophotrochozoa</taxon>
        <taxon>Annelida</taxon>
        <taxon>Polychaeta</taxon>
        <taxon>Sedentaria</taxon>
        <taxon>Scolecida</taxon>
        <taxon>Capitellidae</taxon>
        <taxon>Capitella</taxon>
    </lineage>
</organism>
<comment type="cofactor">
    <cofactor evidence="8">
        <name>Zn(2+)</name>
        <dbReference type="ChEBI" id="CHEBI:29105"/>
    </cofactor>
</comment>
<reference evidence="13" key="1">
    <citation type="submission" date="2012-12" db="EMBL/GenBank/DDBJ databases">
        <authorList>
            <person name="Hellsten U."/>
            <person name="Grimwood J."/>
            <person name="Chapman J.A."/>
            <person name="Shapiro H."/>
            <person name="Aerts A."/>
            <person name="Otillar R.P."/>
            <person name="Terry A.Y."/>
            <person name="Boore J.L."/>
            <person name="Simakov O."/>
            <person name="Marletaz F."/>
            <person name="Cho S.-J."/>
            <person name="Edsinger-Gonzales E."/>
            <person name="Havlak P."/>
            <person name="Kuo D.-H."/>
            <person name="Larsson T."/>
            <person name="Lv J."/>
            <person name="Arendt D."/>
            <person name="Savage R."/>
            <person name="Osoegawa K."/>
            <person name="de Jong P."/>
            <person name="Lindberg D.R."/>
            <person name="Seaver E.C."/>
            <person name="Weisblat D.A."/>
            <person name="Putnam N.H."/>
            <person name="Grigoriev I.V."/>
            <person name="Rokhsar D.S."/>
        </authorList>
    </citation>
    <scope>NUCLEOTIDE SEQUENCE</scope>
    <source>
        <strain evidence="13">I ESC-2004</strain>
    </source>
</reference>
<evidence type="ECO:0000259" key="10">
    <source>
        <dbReference type="PROSITE" id="PS51144"/>
    </source>
</evidence>
<dbReference type="InterPro" id="IPR018338">
    <property type="entry name" value="Carbonic_anhydrase_a-class_CS"/>
</dbReference>
<dbReference type="OMA" id="RSWRANT"/>
<dbReference type="SUPFAM" id="SSF51069">
    <property type="entry name" value="Carbonic anhydrase"/>
    <property type="match status" value="1"/>
</dbReference>
<dbReference type="GO" id="GO:0004089">
    <property type="term" value="F:carbonate dehydratase activity"/>
    <property type="evidence" value="ECO:0007669"/>
    <property type="project" value="UniProtKB-UniRule"/>
</dbReference>
<proteinExistence type="inferred from homology"/>
<keyword evidence="13" id="KW-1185">Reference proteome</keyword>
<accession>R7U704</accession>
<evidence type="ECO:0000256" key="6">
    <source>
        <dbReference type="ARBA" id="ARBA00023239"/>
    </source>
</evidence>
<dbReference type="CDD" id="cd00326">
    <property type="entry name" value="alpha_CA"/>
    <property type="match status" value="1"/>
</dbReference>
<dbReference type="STRING" id="283909.R7U704"/>
<comment type="function">
    <text evidence="1 8">Reversible hydration of carbon dioxide.</text>
</comment>
<comment type="similarity">
    <text evidence="2 8">Belongs to the alpha-carbonic anhydrase family.</text>
</comment>
<protein>
    <recommendedName>
        <fullName evidence="3 8">Carbonic anhydrase</fullName>
        <ecNumber evidence="3 8">4.2.1.1</ecNumber>
    </recommendedName>
</protein>
<evidence type="ECO:0000256" key="2">
    <source>
        <dbReference type="ARBA" id="ARBA00010718"/>
    </source>
</evidence>